<dbReference type="InterPro" id="IPR027795">
    <property type="entry name" value="CASTOR_ACT_dom"/>
</dbReference>
<organism evidence="3 4">
    <name type="scientific">Tolypocladium capitatum</name>
    <dbReference type="NCBI Taxonomy" id="45235"/>
    <lineage>
        <taxon>Eukaryota</taxon>
        <taxon>Fungi</taxon>
        <taxon>Dikarya</taxon>
        <taxon>Ascomycota</taxon>
        <taxon>Pezizomycotina</taxon>
        <taxon>Sordariomycetes</taxon>
        <taxon>Hypocreomycetidae</taxon>
        <taxon>Hypocreales</taxon>
        <taxon>Ophiocordycipitaceae</taxon>
        <taxon>Tolypocladium</taxon>
    </lineage>
</organism>
<dbReference type="EMBL" id="NRSZ01000777">
    <property type="protein sequence ID" value="PNY25326.1"/>
    <property type="molecule type" value="Genomic_DNA"/>
</dbReference>
<keyword evidence="4" id="KW-1185">Reference proteome</keyword>
<dbReference type="Proteomes" id="UP000236621">
    <property type="component" value="Unassembled WGS sequence"/>
</dbReference>
<dbReference type="OrthoDB" id="58529at2759"/>
<dbReference type="Pfam" id="PF13840">
    <property type="entry name" value="ACT_7"/>
    <property type="match status" value="1"/>
</dbReference>
<sequence length="391" mass="42857">MNAQVSFLDGTYTLIHIPLELYSALLQPILRVLLPQTQTVDASRDAPERRLEGLTADSQHGFLNISVTPLECSVVCHSSWASNVFEPVIASLSREQAATVSIFKDSYMVLAVIGAGLDAAGRVMELSSPLALAGIPIFFITTYYSDFVLVPSKERQNVIEALSDKGFELSDNQSNFVSPCSYGRQASSHSASPPNTPPPSNARELQTRTFDLFQRRNVSPYVHEGLQLVQCSGREISQLADVYGRHRMSVGRRTLTAEDRHSWIANVDARLYTCIVSALVCKPRFMSLTLTKDDPPSILMDRTLLPLFGDSIVGDTDCNFVPIFLDLVNLPSEVTGIVCGVAGRLVEDMHMTETSELSYLSTARAGAVILTEEQSTRALAILRPLLDEGES</sequence>
<proteinExistence type="predicted"/>
<dbReference type="GO" id="GO:0006520">
    <property type="term" value="P:amino acid metabolic process"/>
    <property type="evidence" value="ECO:0007669"/>
    <property type="project" value="UniProtKB-ARBA"/>
</dbReference>
<evidence type="ECO:0000313" key="4">
    <source>
        <dbReference type="Proteomes" id="UP000236621"/>
    </source>
</evidence>
<feature type="domain" description="CASTOR ACT" evidence="2">
    <location>
        <begin position="104"/>
        <end position="164"/>
    </location>
</feature>
<accession>A0A2K3QCQ9</accession>
<protein>
    <recommendedName>
        <fullName evidence="2">CASTOR ACT domain-containing protein</fullName>
    </recommendedName>
</protein>
<feature type="region of interest" description="Disordered" evidence="1">
    <location>
        <begin position="180"/>
        <end position="203"/>
    </location>
</feature>
<dbReference type="InterPro" id="IPR045865">
    <property type="entry name" value="ACT-like_dom_sf"/>
</dbReference>
<dbReference type="GO" id="GO:0046394">
    <property type="term" value="P:carboxylic acid biosynthetic process"/>
    <property type="evidence" value="ECO:0007669"/>
    <property type="project" value="UniProtKB-ARBA"/>
</dbReference>
<name>A0A2K3QCQ9_9HYPO</name>
<dbReference type="PANTHER" id="PTHR31131:SF6">
    <property type="entry name" value="CASTOR ACT DOMAIN-CONTAINING PROTEIN"/>
    <property type="match status" value="1"/>
</dbReference>
<dbReference type="InterPro" id="IPR051719">
    <property type="entry name" value="CASTOR_mTORC1"/>
</dbReference>
<gene>
    <name evidence="3" type="ORF">TCAP_04748</name>
</gene>
<dbReference type="PANTHER" id="PTHR31131">
    <property type="entry name" value="CHROMOSOME 1, WHOLE GENOME SHOTGUN SEQUENCE"/>
    <property type="match status" value="1"/>
</dbReference>
<comment type="caution">
    <text evidence="3">The sequence shown here is derived from an EMBL/GenBank/DDBJ whole genome shotgun (WGS) entry which is preliminary data.</text>
</comment>
<dbReference type="Gene3D" id="3.30.2130.10">
    <property type="entry name" value="VC0802-like"/>
    <property type="match status" value="1"/>
</dbReference>
<evidence type="ECO:0000256" key="1">
    <source>
        <dbReference type="SAM" id="MobiDB-lite"/>
    </source>
</evidence>
<dbReference type="AlphaFoldDB" id="A0A2K3QCQ9"/>
<dbReference type="SUPFAM" id="SSF55021">
    <property type="entry name" value="ACT-like"/>
    <property type="match status" value="1"/>
</dbReference>
<reference evidence="3 4" key="1">
    <citation type="submission" date="2017-08" db="EMBL/GenBank/DDBJ databases">
        <title>Harnessing the power of phylogenomics to disentangle the directionality and signatures of interkingdom host jumping in the parasitic fungal genus Tolypocladium.</title>
        <authorList>
            <person name="Quandt C.A."/>
            <person name="Patterson W."/>
            <person name="Spatafora J.W."/>
        </authorList>
    </citation>
    <scope>NUCLEOTIDE SEQUENCE [LARGE SCALE GENOMIC DNA]</scope>
    <source>
        <strain evidence="3 4">CBS 113982</strain>
    </source>
</reference>
<evidence type="ECO:0000259" key="2">
    <source>
        <dbReference type="Pfam" id="PF13840"/>
    </source>
</evidence>
<evidence type="ECO:0000313" key="3">
    <source>
        <dbReference type="EMBL" id="PNY25326.1"/>
    </source>
</evidence>